<dbReference type="Gene3D" id="1.10.287.10">
    <property type="entry name" value="S15/NS1, RNA-binding"/>
    <property type="match status" value="1"/>
</dbReference>
<comment type="subunit">
    <text evidence="3 4">Part of the 30S ribosomal subunit. Forms a bridge to the 50S subunit in the 70S ribosome, contacting the 23S rRNA.</text>
</comment>
<dbReference type="FunFam" id="1.10.287.10:FF:000002">
    <property type="entry name" value="30S ribosomal protein S15"/>
    <property type="match status" value="1"/>
</dbReference>
<evidence type="ECO:0000256" key="2">
    <source>
        <dbReference type="ARBA" id="ARBA00023274"/>
    </source>
</evidence>
<dbReference type="RefSeq" id="WP_096527168.1">
    <property type="nucleotide sequence ID" value="NZ_AP014836.1"/>
</dbReference>
<dbReference type="Proteomes" id="UP000243679">
    <property type="component" value="Chromosome"/>
</dbReference>
<name>A0A1Q2SNF8_9GAMM</name>
<dbReference type="InterPro" id="IPR005290">
    <property type="entry name" value="Ribosomal_uS15_bac-type"/>
</dbReference>
<comment type="function">
    <text evidence="4">Forms an intersubunit bridge (bridge B4) with the 23S rRNA of the 50S subunit in the ribosome.</text>
</comment>
<dbReference type="HAMAP" id="MF_01343_B">
    <property type="entry name" value="Ribosomal_uS15_B"/>
    <property type="match status" value="1"/>
</dbReference>
<dbReference type="KEGG" id="ntt:TAO_1281"/>
<reference evidence="6 7" key="1">
    <citation type="journal article" date="2017" name="ISME J.">
        <title>An acid-tolerant ammonia-oxidizing ?-proteobacterium from soil.</title>
        <authorList>
            <person name="Hayatsu M."/>
            <person name="Tago K."/>
            <person name="Uchiyama I."/>
            <person name="Toyoda A."/>
            <person name="Wang Y."/>
            <person name="Shimomura Y."/>
            <person name="Okubo T."/>
            <person name="Kurisu F."/>
            <person name="Hirono Y."/>
            <person name="Nonaka K."/>
            <person name="Akiyama H."/>
            <person name="Itoh T."/>
            <person name="Takami H."/>
        </authorList>
    </citation>
    <scope>NUCLEOTIDE SEQUENCE [LARGE SCALE GENOMIC DNA]</scope>
    <source>
        <strain evidence="6 7">TAO100</strain>
    </source>
</reference>
<dbReference type="PANTHER" id="PTHR23321">
    <property type="entry name" value="RIBOSOMAL PROTEIN S15, BACTERIAL AND ORGANELLAR"/>
    <property type="match status" value="1"/>
</dbReference>
<keyword evidence="1 4" id="KW-0689">Ribosomal protein</keyword>
<dbReference type="Gene3D" id="6.10.250.3130">
    <property type="match status" value="1"/>
</dbReference>
<dbReference type="SUPFAM" id="SSF47060">
    <property type="entry name" value="S15/NS1 RNA-binding domain"/>
    <property type="match status" value="1"/>
</dbReference>
<evidence type="ECO:0000313" key="6">
    <source>
        <dbReference type="EMBL" id="BAW80651.1"/>
    </source>
</evidence>
<dbReference type="AlphaFoldDB" id="A0A1Q2SNF8"/>
<dbReference type="GO" id="GO:0006412">
    <property type="term" value="P:translation"/>
    <property type="evidence" value="ECO:0007669"/>
    <property type="project" value="UniProtKB-UniRule"/>
</dbReference>
<dbReference type="GO" id="GO:0022627">
    <property type="term" value="C:cytosolic small ribosomal subunit"/>
    <property type="evidence" value="ECO:0007669"/>
    <property type="project" value="TreeGrafter"/>
</dbReference>
<evidence type="ECO:0000313" key="7">
    <source>
        <dbReference type="Proteomes" id="UP000243679"/>
    </source>
</evidence>
<dbReference type="InterPro" id="IPR009068">
    <property type="entry name" value="uS15_NS1_RNA-bd_sf"/>
</dbReference>
<proteinExistence type="inferred from homology"/>
<protein>
    <recommendedName>
        <fullName evidence="4">Small ribosomal subunit protein uS15</fullName>
    </recommendedName>
</protein>
<dbReference type="PANTHER" id="PTHR23321:SF26">
    <property type="entry name" value="SMALL RIBOSOMAL SUBUNIT PROTEIN US15M"/>
    <property type="match status" value="1"/>
</dbReference>
<dbReference type="GO" id="GO:0019843">
    <property type="term" value="F:rRNA binding"/>
    <property type="evidence" value="ECO:0007669"/>
    <property type="project" value="UniProtKB-UniRule"/>
</dbReference>
<organism evidence="6 7">
    <name type="scientific">Candidatus Nitrosoglobus terrae</name>
    <dbReference type="NCBI Taxonomy" id="1630141"/>
    <lineage>
        <taxon>Bacteria</taxon>
        <taxon>Pseudomonadati</taxon>
        <taxon>Pseudomonadota</taxon>
        <taxon>Gammaproteobacteria</taxon>
        <taxon>Chromatiales</taxon>
        <taxon>Chromatiaceae</taxon>
        <taxon>Candidatus Nitrosoglobus</taxon>
    </lineage>
</organism>
<evidence type="ECO:0000256" key="4">
    <source>
        <dbReference type="HAMAP-Rule" id="MF_01343"/>
    </source>
</evidence>
<dbReference type="GO" id="GO:0003735">
    <property type="term" value="F:structural constituent of ribosome"/>
    <property type="evidence" value="ECO:0007669"/>
    <property type="project" value="InterPro"/>
</dbReference>
<keyword evidence="4" id="KW-0694">RNA-binding</keyword>
<dbReference type="SMART" id="SM01387">
    <property type="entry name" value="Ribosomal_S15"/>
    <property type="match status" value="1"/>
</dbReference>
<dbReference type="OrthoDB" id="9799262at2"/>
<keyword evidence="7" id="KW-1185">Reference proteome</keyword>
<dbReference type="NCBIfam" id="TIGR00952">
    <property type="entry name" value="S15_bact"/>
    <property type="match status" value="1"/>
</dbReference>
<dbReference type="Pfam" id="PF00312">
    <property type="entry name" value="Ribosomal_S15"/>
    <property type="match status" value="1"/>
</dbReference>
<comment type="similarity">
    <text evidence="4 5">Belongs to the universal ribosomal protein uS15 family.</text>
</comment>
<dbReference type="CDD" id="cd00353">
    <property type="entry name" value="Ribosomal_S15p_S13e"/>
    <property type="match status" value="1"/>
</dbReference>
<accession>A0A1Q2SNF8</accession>
<keyword evidence="2 4" id="KW-0687">Ribonucleoprotein</keyword>
<dbReference type="EMBL" id="AP014836">
    <property type="protein sequence ID" value="BAW80651.1"/>
    <property type="molecule type" value="Genomic_DNA"/>
</dbReference>
<dbReference type="InterPro" id="IPR000589">
    <property type="entry name" value="Ribosomal_uS15"/>
</dbReference>
<evidence type="ECO:0000256" key="1">
    <source>
        <dbReference type="ARBA" id="ARBA00022980"/>
    </source>
</evidence>
<evidence type="ECO:0000256" key="5">
    <source>
        <dbReference type="RuleBase" id="RU003919"/>
    </source>
</evidence>
<gene>
    <name evidence="4" type="primary">rpsO</name>
    <name evidence="6" type="ORF">TAO_1281</name>
</gene>
<evidence type="ECO:0000256" key="3">
    <source>
        <dbReference type="ARBA" id="ARBA00064542"/>
    </source>
</evidence>
<comment type="function">
    <text evidence="4">One of the primary rRNA binding proteins, it binds directly to 16S rRNA where it helps nucleate assembly of the platform of the 30S subunit by binding and bridging several RNA helices of the 16S rRNA.</text>
</comment>
<sequence>MPLSHEKKAQVIRDYQHSVNDTGSTEVQVALLSERIGQLSDHFKQHIHDHHSRQGLLRAVSKRRKLLDYLKKKDLDRYRNLISALGLRR</sequence>
<keyword evidence="4" id="KW-0699">rRNA-binding</keyword>